<feature type="compositionally biased region" description="Polar residues" evidence="2">
    <location>
        <begin position="129"/>
        <end position="142"/>
    </location>
</feature>
<dbReference type="SMART" id="SM00456">
    <property type="entry name" value="WW"/>
    <property type="match status" value="1"/>
</dbReference>
<evidence type="ECO:0000259" key="3">
    <source>
        <dbReference type="PROSITE" id="PS50020"/>
    </source>
</evidence>
<feature type="region of interest" description="Disordered" evidence="2">
    <location>
        <begin position="984"/>
        <end position="1018"/>
    </location>
</feature>
<dbReference type="SUPFAM" id="SSF51045">
    <property type="entry name" value="WW domain"/>
    <property type="match status" value="1"/>
</dbReference>
<dbReference type="PANTHER" id="PTHR21715:SF0">
    <property type="entry name" value="RH04127P"/>
    <property type="match status" value="1"/>
</dbReference>
<reference evidence="4 5" key="1">
    <citation type="submission" date="2010-05" db="EMBL/GenBank/DDBJ databases">
        <title>The Genome Sequence of Thecamonas trahens ATCC 50062.</title>
        <authorList>
            <consortium name="The Broad Institute Genome Sequencing Platform"/>
            <person name="Russ C."/>
            <person name="Cuomo C."/>
            <person name="Shea T."/>
            <person name="Young S.K."/>
            <person name="Zeng Q."/>
            <person name="Koehrsen M."/>
            <person name="Haas B."/>
            <person name="Borodovsky M."/>
            <person name="Guigo R."/>
            <person name="Alvarado L."/>
            <person name="Berlin A."/>
            <person name="Bochicchio J."/>
            <person name="Borenstein D."/>
            <person name="Chapman S."/>
            <person name="Chen Z."/>
            <person name="Freedman E."/>
            <person name="Gellesch M."/>
            <person name="Goldberg J."/>
            <person name="Griggs A."/>
            <person name="Gujja S."/>
            <person name="Heilman E."/>
            <person name="Heiman D."/>
            <person name="Hepburn T."/>
            <person name="Howarth C."/>
            <person name="Jen D."/>
            <person name="Larson L."/>
            <person name="Mehta T."/>
            <person name="Park D."/>
            <person name="Pearson M."/>
            <person name="Roberts A."/>
            <person name="Saif S."/>
            <person name="Shenoy N."/>
            <person name="Sisk P."/>
            <person name="Stolte C."/>
            <person name="Sykes S."/>
            <person name="Thomson T."/>
            <person name="Walk T."/>
            <person name="White J."/>
            <person name="Yandava C."/>
            <person name="Burger G."/>
            <person name="Gray M.W."/>
            <person name="Holland P.W.H."/>
            <person name="King N."/>
            <person name="Lang F.B.F."/>
            <person name="Roger A.J."/>
            <person name="Ruiz-Trillo I."/>
            <person name="Lander E."/>
            <person name="Nusbaum C."/>
        </authorList>
    </citation>
    <scope>NUCLEOTIDE SEQUENCE [LARGE SCALE GENOMIC DNA]</scope>
    <source>
        <strain evidence="4 5">ATCC 50062</strain>
    </source>
</reference>
<dbReference type="InterPro" id="IPR001202">
    <property type="entry name" value="WW_dom"/>
</dbReference>
<feature type="region of interest" description="Disordered" evidence="2">
    <location>
        <begin position="756"/>
        <end position="777"/>
    </location>
</feature>
<feature type="domain" description="WW" evidence="3">
    <location>
        <begin position="56"/>
        <end position="89"/>
    </location>
</feature>
<dbReference type="GeneID" id="25561508"/>
<accession>A0A0L0DTG3</accession>
<feature type="coiled-coil region" evidence="1">
    <location>
        <begin position="836"/>
        <end position="874"/>
    </location>
</feature>
<name>A0A0L0DTG3_THETB</name>
<keyword evidence="1" id="KW-0175">Coiled coil</keyword>
<feature type="compositionally biased region" description="Basic and acidic residues" evidence="2">
    <location>
        <begin position="803"/>
        <end position="813"/>
    </location>
</feature>
<dbReference type="Pfam" id="PF00397">
    <property type="entry name" value="WW"/>
    <property type="match status" value="1"/>
</dbReference>
<feature type="compositionally biased region" description="Low complexity" evidence="2">
    <location>
        <begin position="153"/>
        <end position="170"/>
    </location>
</feature>
<dbReference type="PANTHER" id="PTHR21715">
    <property type="entry name" value="RH04127P"/>
    <property type="match status" value="1"/>
</dbReference>
<dbReference type="InterPro" id="IPR053233">
    <property type="entry name" value="ABRA-related"/>
</dbReference>
<feature type="region of interest" description="Disordered" evidence="2">
    <location>
        <begin position="103"/>
        <end position="219"/>
    </location>
</feature>
<dbReference type="AlphaFoldDB" id="A0A0L0DTG3"/>
<dbReference type="Gene3D" id="3.30.1470.10">
    <property type="entry name" value="Photosystem I PsaD, reaction center subunit II"/>
    <property type="match status" value="1"/>
</dbReference>
<gene>
    <name evidence="4" type="ORF">AMSG_01776</name>
</gene>
<dbReference type="CDD" id="cd00201">
    <property type="entry name" value="WW"/>
    <property type="match status" value="1"/>
</dbReference>
<keyword evidence="5" id="KW-1185">Reference proteome</keyword>
<dbReference type="PROSITE" id="PS50020">
    <property type="entry name" value="WW_DOMAIN_2"/>
    <property type="match status" value="1"/>
</dbReference>
<dbReference type="EMBL" id="GL349439">
    <property type="protein sequence ID" value="KNC55512.1"/>
    <property type="molecule type" value="Genomic_DNA"/>
</dbReference>
<feature type="region of interest" description="Disordered" evidence="2">
    <location>
        <begin position="803"/>
        <end position="836"/>
    </location>
</feature>
<dbReference type="OrthoDB" id="6344460at2759"/>
<evidence type="ECO:0000313" key="5">
    <source>
        <dbReference type="Proteomes" id="UP000054408"/>
    </source>
</evidence>
<evidence type="ECO:0000256" key="2">
    <source>
        <dbReference type="SAM" id="MobiDB-lite"/>
    </source>
</evidence>
<dbReference type="STRING" id="461836.A0A0L0DTG3"/>
<protein>
    <recommendedName>
        <fullName evidence="3">WW domain-containing protein</fullName>
    </recommendedName>
</protein>
<organism evidence="4 5">
    <name type="scientific">Thecamonas trahens ATCC 50062</name>
    <dbReference type="NCBI Taxonomy" id="461836"/>
    <lineage>
        <taxon>Eukaryota</taxon>
        <taxon>Apusozoa</taxon>
        <taxon>Apusomonadida</taxon>
        <taxon>Apusomonadidae</taxon>
        <taxon>Thecamonas</taxon>
    </lineage>
</organism>
<evidence type="ECO:0000256" key="1">
    <source>
        <dbReference type="SAM" id="Coils"/>
    </source>
</evidence>
<sequence length="1106" mass="117731">MANASASAGESIILEEEYDENYQPTKEEIVEYANWLGMDLEADADLMWIAQEGLKAPLPAEWKPCSTQTGEIYYFNFSSGESIWDHPCDQYYKELFAKEKAKKAERLARGGAPPSASQPSRKPPQPRSNGTTAPLSAGSAPSGNLKFGAPLRGSALAPIGASSGGSSAAGRARLEPIGASSGSGSAGPLGRDPLPERPTARMGMHSMTRDDMPSSISSATSSVESLASLKDALILPSTCRASPAPAVVSSEQEREDAWRADMRAKEAKVKAEAEADAELAAYKATLTADLEAKKAALAAETAAKLKELEASKESKLREEYAKLEAARKETAAKLAAQEAELEARIAEQTKALDAKLESELEALEAKAAAAAAEREQEASQQARLAQLKHEQELAKLKTKWQNEQAQLRAAELERLQREKEEALAAEKAKLDKQLQDELASLASGAATVADAKSRVAELEAEKAALANELATARSAAAAAAAAAPAPTSASPSSAEADAQVTQLRDRVASLESKLQVAHAELAAESERASATAAAAARAAAGHEAERAEALARERALRDELASRVAGLESELARARATAANSPSSAPPPEVMALEAEKESLAAQLEASKSQVASLKSAYDRAKAQYDASAAELNKQLEELMNALSEARGEASSARAAATLAKVQYSETESRLQAQLQELEAKLTAAEANEAKSSANAGTASAESAAAVASLKARINTLEAELKETQAAEARRREEALASQRASLAYQSQLQDQISSLEAQASTRSARPKVPARSAAASGMMSAGPGAATLAASDAQFEHYLSHGFHDSDSEEPRASGQVADAESHGSNSRSEAETAGELLREELTTLEAAVAEEKRALAKAKAEVKAQNAKLRNKQSWLESQRKAWKADAKANSQPQVLAQVKARLEALAADLNRDAGYVKASKAWVRLSEERVSLMDSQLNDSRVLLDESMADGDDVDASRVVPDLERISSQLDELAQVLRRGAAAPPGDENAQPPVASATPARKSRRKRYKRYDTPGALRLHTPGGSTLELKWSSRLESALASGYADRNRLASFLRHVTAWTDKANATARSLAKHATWLDSMKDLVRREESAFTRDILSRRRLHR</sequence>
<dbReference type="InterPro" id="IPR036020">
    <property type="entry name" value="WW_dom_sf"/>
</dbReference>
<dbReference type="eggNOG" id="ENOG502QR4A">
    <property type="taxonomic scope" value="Eukaryota"/>
</dbReference>
<proteinExistence type="predicted"/>
<dbReference type="Proteomes" id="UP000054408">
    <property type="component" value="Unassembled WGS sequence"/>
</dbReference>
<feature type="compositionally biased region" description="Low complexity" evidence="2">
    <location>
        <begin position="475"/>
        <end position="498"/>
    </location>
</feature>
<feature type="compositionally biased region" description="Low complexity" evidence="2">
    <location>
        <begin position="109"/>
        <end position="120"/>
    </location>
</feature>
<evidence type="ECO:0000313" key="4">
    <source>
        <dbReference type="EMBL" id="KNC55512.1"/>
    </source>
</evidence>
<feature type="region of interest" description="Disordered" evidence="2">
    <location>
        <begin position="475"/>
        <end position="500"/>
    </location>
</feature>
<dbReference type="OMA" id="IREYAYF"/>
<dbReference type="RefSeq" id="XP_013761290.1">
    <property type="nucleotide sequence ID" value="XM_013905836.1"/>
</dbReference>